<keyword evidence="3 5" id="KW-0812">Transmembrane</keyword>
<dbReference type="Proteomes" id="UP001164746">
    <property type="component" value="Chromosome 5"/>
</dbReference>
<protein>
    <submittedName>
        <fullName evidence="7">S2544-like protein</fullName>
    </submittedName>
</protein>
<dbReference type="PROSITE" id="PS50920">
    <property type="entry name" value="SOLCAR"/>
    <property type="match status" value="1"/>
</dbReference>
<feature type="repeat" description="Solcar" evidence="5">
    <location>
        <begin position="76"/>
        <end position="157"/>
    </location>
</feature>
<evidence type="ECO:0000256" key="6">
    <source>
        <dbReference type="RuleBase" id="RU000488"/>
    </source>
</evidence>
<evidence type="ECO:0000313" key="7">
    <source>
        <dbReference type="EMBL" id="WAR05371.1"/>
    </source>
</evidence>
<accession>A0ABY7E9S9</accession>
<comment type="subcellular location">
    <subcellularLocation>
        <location evidence="1">Membrane</location>
        <topology evidence="1">Multi-pass membrane protein</topology>
    </subcellularLocation>
</comment>
<keyword evidence="8" id="KW-1185">Reference proteome</keyword>
<gene>
    <name evidence="7" type="ORF">MAR_020740</name>
</gene>
<dbReference type="Pfam" id="PF00153">
    <property type="entry name" value="Mito_carr"/>
    <property type="match status" value="1"/>
</dbReference>
<dbReference type="SUPFAM" id="SSF103506">
    <property type="entry name" value="Mitochondrial carrier"/>
    <property type="match status" value="1"/>
</dbReference>
<keyword evidence="4 5" id="KW-0472">Membrane</keyword>
<name>A0ABY7E9S9_MYAAR</name>
<organism evidence="7 8">
    <name type="scientific">Mya arenaria</name>
    <name type="common">Soft-shell clam</name>
    <dbReference type="NCBI Taxonomy" id="6604"/>
    <lineage>
        <taxon>Eukaryota</taxon>
        <taxon>Metazoa</taxon>
        <taxon>Spiralia</taxon>
        <taxon>Lophotrochozoa</taxon>
        <taxon>Mollusca</taxon>
        <taxon>Bivalvia</taxon>
        <taxon>Autobranchia</taxon>
        <taxon>Heteroconchia</taxon>
        <taxon>Euheterodonta</taxon>
        <taxon>Imparidentia</taxon>
        <taxon>Neoheterodontei</taxon>
        <taxon>Myida</taxon>
        <taxon>Myoidea</taxon>
        <taxon>Myidae</taxon>
        <taxon>Mya</taxon>
    </lineage>
</organism>
<comment type="similarity">
    <text evidence="2 6">Belongs to the mitochondrial carrier (TC 2.A.29) family.</text>
</comment>
<dbReference type="InterPro" id="IPR023395">
    <property type="entry name" value="MCP_dom_sf"/>
</dbReference>
<reference evidence="7" key="1">
    <citation type="submission" date="2022-11" db="EMBL/GenBank/DDBJ databases">
        <title>Centuries of genome instability and evolution in soft-shell clam transmissible cancer (bioRxiv).</title>
        <authorList>
            <person name="Hart S.F.M."/>
            <person name="Yonemitsu M.A."/>
            <person name="Giersch R.M."/>
            <person name="Beal B.F."/>
            <person name="Arriagada G."/>
            <person name="Davis B.W."/>
            <person name="Ostrander E.A."/>
            <person name="Goff S.P."/>
            <person name="Metzger M.J."/>
        </authorList>
    </citation>
    <scope>NUCLEOTIDE SEQUENCE</scope>
    <source>
        <strain evidence="7">MELC-2E11</strain>
        <tissue evidence="7">Siphon/mantle</tissue>
    </source>
</reference>
<sequence>MDELLGEEIHVIELHMMDLRKFFPLTAASNAAARTFLYPLHLVRTHLQTQVGKQAYKGTWDAIKSKMVSVLPENVPRMLINCLASPLAGMSAAAIMNPVDVVRVRMQTKCEGFLGTYVRLCRESGYGWVFKGMSARTLHAGFNSMLVMFVYESVKRVSLKPEYQGCTRW</sequence>
<evidence type="ECO:0000256" key="5">
    <source>
        <dbReference type="PROSITE-ProRule" id="PRU00282"/>
    </source>
</evidence>
<dbReference type="InterPro" id="IPR042164">
    <property type="entry name" value="SLC25A44"/>
</dbReference>
<dbReference type="InterPro" id="IPR018108">
    <property type="entry name" value="MCP_transmembrane"/>
</dbReference>
<evidence type="ECO:0000256" key="3">
    <source>
        <dbReference type="ARBA" id="ARBA00022692"/>
    </source>
</evidence>
<dbReference type="PANTHER" id="PTHR46314:SF2">
    <property type="entry name" value="SOLUTE CARRIER FAMILY 25 MEMBER 44"/>
    <property type="match status" value="1"/>
</dbReference>
<proteinExistence type="inferred from homology"/>
<evidence type="ECO:0000256" key="1">
    <source>
        <dbReference type="ARBA" id="ARBA00004141"/>
    </source>
</evidence>
<keyword evidence="6" id="KW-0813">Transport</keyword>
<dbReference type="PANTHER" id="PTHR46314">
    <property type="entry name" value="SOLUTE CARRIER FAMILY 25 MEMBER 44"/>
    <property type="match status" value="1"/>
</dbReference>
<evidence type="ECO:0000256" key="4">
    <source>
        <dbReference type="ARBA" id="ARBA00023136"/>
    </source>
</evidence>
<dbReference type="EMBL" id="CP111016">
    <property type="protein sequence ID" value="WAR05371.1"/>
    <property type="molecule type" value="Genomic_DNA"/>
</dbReference>
<evidence type="ECO:0000313" key="8">
    <source>
        <dbReference type="Proteomes" id="UP001164746"/>
    </source>
</evidence>
<dbReference type="Gene3D" id="1.50.40.10">
    <property type="entry name" value="Mitochondrial carrier domain"/>
    <property type="match status" value="2"/>
</dbReference>
<evidence type="ECO:0000256" key="2">
    <source>
        <dbReference type="ARBA" id="ARBA00006375"/>
    </source>
</evidence>